<evidence type="ECO:0000313" key="1">
    <source>
        <dbReference type="EMBL" id="KPM83562.1"/>
    </source>
</evidence>
<dbReference type="SUPFAM" id="SSF69118">
    <property type="entry name" value="AhpD-like"/>
    <property type="match status" value="1"/>
</dbReference>
<reference evidence="1 2" key="1">
    <citation type="submission" date="2015-09" db="EMBL/GenBank/DDBJ databases">
        <title>Draft Genome Sequence of Pseudoalteromonas lipolytica UCD-48B.</title>
        <authorList>
            <person name="Krusor M."/>
            <person name="Coil D.A."/>
            <person name="Lang J.M."/>
            <person name="Eisen J.A."/>
            <person name="Alexiev A."/>
        </authorList>
    </citation>
    <scope>NUCLEOTIDE SEQUENCE [LARGE SCALE GENOMIC DNA]</scope>
    <source>
        <strain evidence="1 2">UCD-48B</strain>
    </source>
</reference>
<evidence type="ECO:0000313" key="2">
    <source>
        <dbReference type="Proteomes" id="UP000050378"/>
    </source>
</evidence>
<dbReference type="RefSeq" id="WP_054553020.1">
    <property type="nucleotide sequence ID" value="NZ_LJTC01000006.1"/>
</dbReference>
<dbReference type="Proteomes" id="UP000050378">
    <property type="component" value="Unassembled WGS sequence"/>
</dbReference>
<proteinExistence type="predicted"/>
<name>A0A0P7DVT0_9GAMM</name>
<dbReference type="EMBL" id="LJTC01000006">
    <property type="protein sequence ID" value="KPM83562.1"/>
    <property type="molecule type" value="Genomic_DNA"/>
</dbReference>
<accession>A0A0P7DVT0</accession>
<comment type="caution">
    <text evidence="1">The sequence shown here is derived from an EMBL/GenBank/DDBJ whole genome shotgun (WGS) entry which is preliminary data.</text>
</comment>
<dbReference type="OrthoDB" id="6306937at2"/>
<dbReference type="Gene3D" id="1.20.1290.10">
    <property type="entry name" value="AhpD-like"/>
    <property type="match status" value="1"/>
</dbReference>
<evidence type="ECO:0008006" key="3">
    <source>
        <dbReference type="Google" id="ProtNLM"/>
    </source>
</evidence>
<sequence length="174" mass="19196">MNHNNTDLFVFVAIAALVTVLDKPLLKRACQHALNDGVSMQELCDILPHISVYSGVPKALLALEILKSLDNIQGSNALLIKRTEQQLKTALTFGQLPFGIEQQNNRVFELASLGALFALDDASSLVSEQLKRCVLLGYSREQLELLVIELARKVSSHIAMRAKCNLEKHFAMVG</sequence>
<dbReference type="InterPro" id="IPR029032">
    <property type="entry name" value="AhpD-like"/>
</dbReference>
<organism evidence="1 2">
    <name type="scientific">Pseudoalteromonas lipolytica</name>
    <dbReference type="NCBI Taxonomy" id="570156"/>
    <lineage>
        <taxon>Bacteria</taxon>
        <taxon>Pseudomonadati</taxon>
        <taxon>Pseudomonadota</taxon>
        <taxon>Gammaproteobacteria</taxon>
        <taxon>Alteromonadales</taxon>
        <taxon>Pseudoalteromonadaceae</taxon>
        <taxon>Pseudoalteromonas</taxon>
    </lineage>
</organism>
<dbReference type="AlphaFoldDB" id="A0A0P7DVT0"/>
<protein>
    <recommendedName>
        <fullName evidence="3">Carboxymuconolactone decarboxylase-like domain-containing protein</fullName>
    </recommendedName>
</protein>
<dbReference type="PATRIC" id="fig|570156.3.peg.3235"/>
<gene>
    <name evidence="1" type="ORF">AOG27_10755</name>
</gene>